<evidence type="ECO:0000313" key="2">
    <source>
        <dbReference type="Proteomes" id="UP000765509"/>
    </source>
</evidence>
<comment type="caution">
    <text evidence="1">The sequence shown here is derived from an EMBL/GenBank/DDBJ whole genome shotgun (WGS) entry which is preliminary data.</text>
</comment>
<organism evidence="1 2">
    <name type="scientific">Austropuccinia psidii MF-1</name>
    <dbReference type="NCBI Taxonomy" id="1389203"/>
    <lineage>
        <taxon>Eukaryota</taxon>
        <taxon>Fungi</taxon>
        <taxon>Dikarya</taxon>
        <taxon>Basidiomycota</taxon>
        <taxon>Pucciniomycotina</taxon>
        <taxon>Pucciniomycetes</taxon>
        <taxon>Pucciniales</taxon>
        <taxon>Sphaerophragmiaceae</taxon>
        <taxon>Austropuccinia</taxon>
    </lineage>
</organism>
<evidence type="ECO:0000313" key="1">
    <source>
        <dbReference type="EMBL" id="MBW0527045.1"/>
    </source>
</evidence>
<protein>
    <submittedName>
        <fullName evidence="1">Uncharacterized protein</fullName>
    </submittedName>
</protein>
<proteinExistence type="predicted"/>
<dbReference type="AlphaFoldDB" id="A0A9Q3EXN2"/>
<keyword evidence="2" id="KW-1185">Reference proteome</keyword>
<dbReference type="Proteomes" id="UP000765509">
    <property type="component" value="Unassembled WGS sequence"/>
</dbReference>
<reference evidence="1" key="1">
    <citation type="submission" date="2021-03" db="EMBL/GenBank/DDBJ databases">
        <title>Draft genome sequence of rust myrtle Austropuccinia psidii MF-1, a brazilian biotype.</title>
        <authorList>
            <person name="Quecine M.C."/>
            <person name="Pachon D.M.R."/>
            <person name="Bonatelli M.L."/>
            <person name="Correr F.H."/>
            <person name="Franceschini L.M."/>
            <person name="Leite T.F."/>
            <person name="Margarido G.R.A."/>
            <person name="Almeida C.A."/>
            <person name="Ferrarezi J.A."/>
            <person name="Labate C.A."/>
        </authorList>
    </citation>
    <scope>NUCLEOTIDE SEQUENCE</scope>
    <source>
        <strain evidence="1">MF-1</strain>
    </source>
</reference>
<gene>
    <name evidence="1" type="ORF">O181_066760</name>
</gene>
<dbReference type="EMBL" id="AVOT02033182">
    <property type="protein sequence ID" value="MBW0527045.1"/>
    <property type="molecule type" value="Genomic_DNA"/>
</dbReference>
<sequence length="157" mass="17382">MSPLDATPFRLVIGSLAYLVSGSMPDLEFAVNYLAPNPGTLGPIRPCGGLPTEDSRPRPEYIALSDSTQHLVQAINQLNQLVGDFDKTIFCNNQATIQVSLENKSHKQMRYLDLAFLFVNNTIRKYSIKVTWIKMDDMLANALAKRLSGPTLLRVSG</sequence>
<name>A0A9Q3EXN2_9BASI</name>
<accession>A0A9Q3EXN2</accession>